<evidence type="ECO:0000313" key="2">
    <source>
        <dbReference type="Proteomes" id="UP000252405"/>
    </source>
</evidence>
<dbReference type="OrthoDB" id="9814791at2"/>
<dbReference type="Proteomes" id="UP000252405">
    <property type="component" value="Unassembled WGS sequence"/>
</dbReference>
<dbReference type="RefSeq" id="WP_114478470.1">
    <property type="nucleotide sequence ID" value="NZ_QPII01000004.1"/>
</dbReference>
<reference evidence="1 2" key="1">
    <citation type="submission" date="2018-07" db="EMBL/GenBank/DDBJ databases">
        <title>Halomonas montanilacus sp. nov., isolated from Lake Pengyan on Tibetan Plateau.</title>
        <authorList>
            <person name="Lu H."/>
            <person name="Xing P."/>
            <person name="Wu Q."/>
        </authorList>
    </citation>
    <scope>NUCLEOTIDE SEQUENCE [LARGE SCALE GENOMIC DNA]</scope>
    <source>
        <strain evidence="1 2">PYC7W</strain>
    </source>
</reference>
<proteinExistence type="predicted"/>
<sequence length="185" mass="21110">MSALSITRKWRRLDEPGLEVLHVQPDDEGFLVLSTVVHAGAEAFGLSYLWQLDRDWRTHRLELHLASPTVETLQVERSEEGWQVNGRLRPDLADCEEIDLSATPFCNTLAMRRLQGSGELTTLYVDLPSLQLLPSRQRYTALGRDRWRYTDLGIAKGFEADLEVDDNHLVVAYEGLFETLDENQA</sequence>
<dbReference type="AlphaFoldDB" id="A0A368TZE4"/>
<keyword evidence="2" id="KW-1185">Reference proteome</keyword>
<dbReference type="SUPFAM" id="SSF159275">
    <property type="entry name" value="PA1994-like"/>
    <property type="match status" value="1"/>
</dbReference>
<evidence type="ECO:0008006" key="3">
    <source>
        <dbReference type="Google" id="ProtNLM"/>
    </source>
</evidence>
<comment type="caution">
    <text evidence="1">The sequence shown here is derived from an EMBL/GenBank/DDBJ whole genome shotgun (WGS) entry which is preliminary data.</text>
</comment>
<name>A0A368TZE4_9GAMM</name>
<protein>
    <recommendedName>
        <fullName evidence="3">Glycolipid-binding domain-containing protein</fullName>
    </recommendedName>
</protein>
<gene>
    <name evidence="1" type="ORF">DU505_08010</name>
</gene>
<accession>A0A368TZE4</accession>
<dbReference type="Pfam" id="PF06475">
    <property type="entry name" value="Glycolipid_bind"/>
    <property type="match status" value="1"/>
</dbReference>
<evidence type="ECO:0000313" key="1">
    <source>
        <dbReference type="EMBL" id="RCV90180.1"/>
    </source>
</evidence>
<dbReference type="InterPro" id="IPR009467">
    <property type="entry name" value="Glycolipid-bd_prot_put"/>
</dbReference>
<dbReference type="EMBL" id="QPII01000004">
    <property type="protein sequence ID" value="RCV90180.1"/>
    <property type="molecule type" value="Genomic_DNA"/>
</dbReference>
<organism evidence="1 2">
    <name type="scientific">Billgrantia montanilacus</name>
    <dbReference type="NCBI Taxonomy" id="2282305"/>
    <lineage>
        <taxon>Bacteria</taxon>
        <taxon>Pseudomonadati</taxon>
        <taxon>Pseudomonadota</taxon>
        <taxon>Gammaproteobacteria</taxon>
        <taxon>Oceanospirillales</taxon>
        <taxon>Halomonadaceae</taxon>
        <taxon>Billgrantia</taxon>
    </lineage>
</organism>